<feature type="compositionally biased region" description="Basic residues" evidence="1">
    <location>
        <begin position="71"/>
        <end position="82"/>
    </location>
</feature>
<gene>
    <name evidence="3" type="ORF">GA0070613_4998</name>
</gene>
<sequence>MAVDLASGPRWGRPSACCARLRHETAQAPAQTRRARSRRRPPPTSQRPRCSSSITSARRGVDGPTRDDAHRHTRRVRAGRRERRVDDGTRTRQFLRRPGRTRILLRYRKRDHSAAARWPFPPSPVRRCDMTQGPARVTSTVRTESPDSGQSWIAEGAWPVASGVHRIPLPLPNDGLRAVNVYAIETGGGLVLVDGGWALPNVPELLDRSLRTIGSGLGDVTTFLVTHAHRDHYTLARVLGDRLGAQVVLGAGERPALDVLRRPDWTYDPLVDLLRHAGAHELAERVLAVPFDPPNPVFWAAPDRWLDSETSLELGERRVDAIPTPGHTPGHFVFVETAQRLLFAGDHVLPTITPSIGFAAPRPVGALADYLRSLTKILQLPDLHVLPAHGPTGTWSHARARQLLEHHDVRLEATLDTIRDCWRGVVDVASRMAWTRRELALDQLDVFNQAVAVLETEVHLELLAADGRAHGADGGRGREYRATRAG</sequence>
<dbReference type="SUPFAM" id="SSF56281">
    <property type="entry name" value="Metallo-hydrolase/oxidoreductase"/>
    <property type="match status" value="1"/>
</dbReference>
<organism evidence="3 4">
    <name type="scientific">Micromonospora inositola</name>
    <dbReference type="NCBI Taxonomy" id="47865"/>
    <lineage>
        <taxon>Bacteria</taxon>
        <taxon>Bacillati</taxon>
        <taxon>Actinomycetota</taxon>
        <taxon>Actinomycetes</taxon>
        <taxon>Micromonosporales</taxon>
        <taxon>Micromonosporaceae</taxon>
        <taxon>Micromonospora</taxon>
    </lineage>
</organism>
<evidence type="ECO:0000256" key="1">
    <source>
        <dbReference type="SAM" id="MobiDB-lite"/>
    </source>
</evidence>
<dbReference type="InterPro" id="IPR036866">
    <property type="entry name" value="RibonucZ/Hydroxyglut_hydro"/>
</dbReference>
<accession>A0A1C5JMX0</accession>
<dbReference type="Proteomes" id="UP000198221">
    <property type="component" value="Chromosome I"/>
</dbReference>
<dbReference type="SMART" id="SM00849">
    <property type="entry name" value="Lactamase_B"/>
    <property type="match status" value="1"/>
</dbReference>
<dbReference type="Pfam" id="PF00753">
    <property type="entry name" value="Lactamase_B"/>
    <property type="match status" value="1"/>
</dbReference>
<protein>
    <submittedName>
        <fullName evidence="3">Glyoxylase, beta-lactamase superfamily II</fullName>
    </submittedName>
</protein>
<evidence type="ECO:0000313" key="4">
    <source>
        <dbReference type="Proteomes" id="UP000198221"/>
    </source>
</evidence>
<dbReference type="RefSeq" id="WP_408630965.1">
    <property type="nucleotide sequence ID" value="NZ_LT607754.1"/>
</dbReference>
<dbReference type="InterPro" id="IPR001279">
    <property type="entry name" value="Metallo-B-lactamas"/>
</dbReference>
<proteinExistence type="predicted"/>
<feature type="region of interest" description="Disordered" evidence="1">
    <location>
        <begin position="22"/>
        <end position="94"/>
    </location>
</feature>
<feature type="compositionally biased region" description="Basic and acidic residues" evidence="1">
    <location>
        <begin position="59"/>
        <end position="70"/>
    </location>
</feature>
<reference evidence="4" key="1">
    <citation type="submission" date="2016-06" db="EMBL/GenBank/DDBJ databases">
        <authorList>
            <person name="Varghese N."/>
            <person name="Submissions Spin"/>
        </authorList>
    </citation>
    <scope>NUCLEOTIDE SEQUENCE [LARGE SCALE GENOMIC DNA]</scope>
    <source>
        <strain evidence="4">DSM 43819</strain>
    </source>
</reference>
<evidence type="ECO:0000259" key="2">
    <source>
        <dbReference type="SMART" id="SM00849"/>
    </source>
</evidence>
<dbReference type="EMBL" id="LT607754">
    <property type="protein sequence ID" value="SCG71944.1"/>
    <property type="molecule type" value="Genomic_DNA"/>
</dbReference>
<dbReference type="AlphaFoldDB" id="A0A1C5JMX0"/>
<dbReference type="PANTHER" id="PTHR23131:SF4">
    <property type="entry name" value="METALLO-BETA-LACTAMASE SUPERFAMILY POTEIN"/>
    <property type="match status" value="1"/>
</dbReference>
<dbReference type="InterPro" id="IPR050662">
    <property type="entry name" value="Sec-metab_biosynth-thioest"/>
</dbReference>
<dbReference type="Gene3D" id="3.60.15.10">
    <property type="entry name" value="Ribonuclease Z/Hydroxyacylglutathione hydrolase-like"/>
    <property type="match status" value="1"/>
</dbReference>
<feature type="domain" description="Metallo-beta-lactamase" evidence="2">
    <location>
        <begin position="178"/>
        <end position="389"/>
    </location>
</feature>
<name>A0A1C5JMX0_9ACTN</name>
<dbReference type="PANTHER" id="PTHR23131">
    <property type="entry name" value="ENDORIBONUCLEASE LACTB2"/>
    <property type="match status" value="1"/>
</dbReference>
<keyword evidence="4" id="KW-1185">Reference proteome</keyword>
<evidence type="ECO:0000313" key="3">
    <source>
        <dbReference type="EMBL" id="SCG71944.1"/>
    </source>
</evidence>